<protein>
    <submittedName>
        <fullName evidence="1">Uncharacterized protein</fullName>
    </submittedName>
</protein>
<organism evidence="1 2">
    <name type="scientific">Lambdina fiscellaria nucleopolyhedrovirus</name>
    <dbReference type="NCBI Taxonomy" id="1642929"/>
    <lineage>
        <taxon>Viruses</taxon>
        <taxon>Viruses incertae sedis</taxon>
        <taxon>Naldaviricetes</taxon>
        <taxon>Lefavirales</taxon>
        <taxon>Baculoviridae</taxon>
        <taxon>Alphabaculovirus</taxon>
        <taxon>Alphabaculovirus lafiscellariae</taxon>
    </lineage>
</organism>
<name>A0A0E3URP2_9ABAC</name>
<reference evidence="1 2" key="1">
    <citation type="journal article" date="2015" name="Genome Announc.">
        <title>Genome Sequence of an Alphabaculovirus Isolated from the Oak Looper, Lambdina fiscellaria, Contains a Putative 2-Kilobase-Pair Transposable Element Encoding a Transposase and a FLYWCH Domain-Containing Protein.</title>
        <authorList>
            <person name="Rohrmann G.F."/>
            <person name="Erlandson M.A."/>
            <person name="Theilmann D.A."/>
        </authorList>
    </citation>
    <scope>NUCLEOTIDE SEQUENCE [LARGE SCALE GENOMIC DNA]</scope>
    <source>
        <strain evidence="1">GR15</strain>
    </source>
</reference>
<keyword evidence="2" id="KW-1185">Reference proteome</keyword>
<sequence>MDVALTFLIFEKSTFDLTLSTFNLALSMFALTLSTFNLNIHNAISRDDVVKTFFLMSRKNAKTFCRTKNNILSTRNNTILMSIPTFDVVKLFCVVVKCNRGCRTIDDKLFAKQNSFCLPLFAATSATSFVVVDSIRVVVEIDCGCRARNYTNLFFFVLQTKIIICATSEGKFGVAVINVDVVKLYCNR</sequence>
<proteinExistence type="predicted"/>
<dbReference type="RefSeq" id="YP_009133221.1">
    <property type="nucleotide sequence ID" value="NC_026922.1"/>
</dbReference>
<dbReference type="GeneID" id="24170842"/>
<evidence type="ECO:0000313" key="1">
    <source>
        <dbReference type="EMBL" id="AKC91639.1"/>
    </source>
</evidence>
<dbReference type="KEGG" id="vg:24170842"/>
<dbReference type="EMBL" id="KP752043">
    <property type="protein sequence ID" value="AKC91639.1"/>
    <property type="molecule type" value="Genomic_DNA"/>
</dbReference>
<evidence type="ECO:0000313" key="2">
    <source>
        <dbReference type="Proteomes" id="UP000201190"/>
    </source>
</evidence>
<accession>A0A0E3URP2</accession>
<dbReference type="Proteomes" id="UP000201190">
    <property type="component" value="Segment"/>
</dbReference>